<gene>
    <name evidence="2" type="ORF">Godav_010317</name>
</gene>
<evidence type="ECO:0000256" key="1">
    <source>
        <dbReference type="SAM" id="Phobius"/>
    </source>
</evidence>
<protein>
    <submittedName>
        <fullName evidence="2">Uncharacterized protein</fullName>
    </submittedName>
</protein>
<organism evidence="2 3">
    <name type="scientific">Gossypium davidsonii</name>
    <name type="common">Davidson's cotton</name>
    <name type="synonym">Gossypium klotzschianum subsp. davidsonii</name>
    <dbReference type="NCBI Taxonomy" id="34287"/>
    <lineage>
        <taxon>Eukaryota</taxon>
        <taxon>Viridiplantae</taxon>
        <taxon>Streptophyta</taxon>
        <taxon>Embryophyta</taxon>
        <taxon>Tracheophyta</taxon>
        <taxon>Spermatophyta</taxon>
        <taxon>Magnoliopsida</taxon>
        <taxon>eudicotyledons</taxon>
        <taxon>Gunneridae</taxon>
        <taxon>Pentapetalae</taxon>
        <taxon>rosids</taxon>
        <taxon>malvids</taxon>
        <taxon>Malvales</taxon>
        <taxon>Malvaceae</taxon>
        <taxon>Malvoideae</taxon>
        <taxon>Gossypium</taxon>
    </lineage>
</organism>
<reference evidence="2 3" key="1">
    <citation type="journal article" date="2019" name="Genome Biol. Evol.">
        <title>Insights into the evolution of the New World diploid cottons (Gossypium, subgenus Houzingenia) based on genome sequencing.</title>
        <authorList>
            <person name="Grover C.E."/>
            <person name="Arick M.A. 2nd"/>
            <person name="Thrash A."/>
            <person name="Conover J.L."/>
            <person name="Sanders W.S."/>
            <person name="Peterson D.G."/>
            <person name="Frelichowski J.E."/>
            <person name="Scheffler J.A."/>
            <person name="Scheffler B.E."/>
            <person name="Wendel J.F."/>
        </authorList>
    </citation>
    <scope>NUCLEOTIDE SEQUENCE [LARGE SCALE GENOMIC DNA]</scope>
    <source>
        <strain evidence="2">27</strain>
        <tissue evidence="2">Leaf</tissue>
    </source>
</reference>
<accession>A0A7J8SGY9</accession>
<keyword evidence="3" id="KW-1185">Reference proteome</keyword>
<keyword evidence="1" id="KW-1133">Transmembrane helix</keyword>
<evidence type="ECO:0000313" key="3">
    <source>
        <dbReference type="Proteomes" id="UP000593561"/>
    </source>
</evidence>
<keyword evidence="1" id="KW-0472">Membrane</keyword>
<comment type="caution">
    <text evidence="2">The sequence shown here is derived from an EMBL/GenBank/DDBJ whole genome shotgun (WGS) entry which is preliminary data.</text>
</comment>
<proteinExistence type="predicted"/>
<evidence type="ECO:0000313" key="2">
    <source>
        <dbReference type="EMBL" id="MBA0625070.1"/>
    </source>
</evidence>
<dbReference type="AlphaFoldDB" id="A0A7J8SGY9"/>
<keyword evidence="1" id="KW-0812">Transmembrane</keyword>
<sequence>MEWWPKFLGMLLLAGWFVIRLEIGYWALIIFWANARLLRQKFGAF</sequence>
<name>A0A7J8SGY9_GOSDV</name>
<feature type="transmembrane region" description="Helical" evidence="1">
    <location>
        <begin position="12"/>
        <end position="33"/>
    </location>
</feature>
<dbReference type="Proteomes" id="UP000593561">
    <property type="component" value="Unassembled WGS sequence"/>
</dbReference>
<dbReference type="EMBL" id="JABFAC010000009">
    <property type="protein sequence ID" value="MBA0625070.1"/>
    <property type="molecule type" value="Genomic_DNA"/>
</dbReference>